<dbReference type="InterPro" id="IPR014048">
    <property type="entry name" value="MethylDNA_cys_MeTrfase_DNA-bd"/>
</dbReference>
<dbReference type="InterPro" id="IPR052520">
    <property type="entry name" value="ATL_DNA_repair"/>
</dbReference>
<name>A0ABR8RWM0_9CELL</name>
<accession>A0ABR8RWM0</accession>
<dbReference type="InterPro" id="IPR036388">
    <property type="entry name" value="WH-like_DNA-bd_sf"/>
</dbReference>
<dbReference type="InterPro" id="IPR036217">
    <property type="entry name" value="MethylDNA_cys_MeTrfase_DNAb"/>
</dbReference>
<feature type="domain" description="Methylated-DNA-[protein]-cysteine S-methyltransferase DNA binding" evidence="3">
    <location>
        <begin position="75"/>
        <end position="154"/>
    </location>
</feature>
<organism evidence="4 5">
    <name type="scientific">Oerskovia rustica</name>
    <dbReference type="NCBI Taxonomy" id="2762237"/>
    <lineage>
        <taxon>Bacteria</taxon>
        <taxon>Bacillati</taxon>
        <taxon>Actinomycetota</taxon>
        <taxon>Actinomycetes</taxon>
        <taxon>Micrococcales</taxon>
        <taxon>Cellulomonadaceae</taxon>
        <taxon>Oerskovia</taxon>
    </lineage>
</organism>
<evidence type="ECO:0000256" key="1">
    <source>
        <dbReference type="ARBA" id="ARBA00022763"/>
    </source>
</evidence>
<feature type="region of interest" description="Disordered" evidence="2">
    <location>
        <begin position="1"/>
        <end position="64"/>
    </location>
</feature>
<comment type="caution">
    <text evidence="4">The sequence shown here is derived from an EMBL/GenBank/DDBJ whole genome shotgun (WGS) entry which is preliminary data.</text>
</comment>
<evidence type="ECO:0000313" key="5">
    <source>
        <dbReference type="Proteomes" id="UP000641803"/>
    </source>
</evidence>
<keyword evidence="5" id="KW-1185">Reference proteome</keyword>
<gene>
    <name evidence="4" type="ORF">H9652_15245</name>
</gene>
<dbReference type="Proteomes" id="UP000641803">
    <property type="component" value="Unassembled WGS sequence"/>
</dbReference>
<dbReference type="PANTHER" id="PTHR42942:SF1">
    <property type="entry name" value="ALKYLTRANSFERASE-LIKE PROTEIN 1"/>
    <property type="match status" value="1"/>
</dbReference>
<dbReference type="EMBL" id="JACSQQ010000029">
    <property type="protein sequence ID" value="MBD7951757.1"/>
    <property type="molecule type" value="Genomic_DNA"/>
</dbReference>
<keyword evidence="1" id="KW-0227">DNA damage</keyword>
<evidence type="ECO:0000313" key="4">
    <source>
        <dbReference type="EMBL" id="MBD7951757.1"/>
    </source>
</evidence>
<protein>
    <submittedName>
        <fullName evidence="4">MGMT family protein</fullName>
    </submittedName>
</protein>
<dbReference type="PANTHER" id="PTHR42942">
    <property type="entry name" value="6-O-METHYLGUANINE DNA METHYLTRANSFERASE"/>
    <property type="match status" value="1"/>
</dbReference>
<evidence type="ECO:0000259" key="3">
    <source>
        <dbReference type="Pfam" id="PF01035"/>
    </source>
</evidence>
<dbReference type="Pfam" id="PF01035">
    <property type="entry name" value="DNA_binding_1"/>
    <property type="match status" value="1"/>
</dbReference>
<reference evidence="4 5" key="1">
    <citation type="submission" date="2020-08" db="EMBL/GenBank/DDBJ databases">
        <title>A Genomic Blueprint of the Chicken Gut Microbiome.</title>
        <authorList>
            <person name="Gilroy R."/>
            <person name="Ravi A."/>
            <person name="Getino M."/>
            <person name="Pursley I."/>
            <person name="Horton D.L."/>
            <person name="Alikhan N.-F."/>
            <person name="Baker D."/>
            <person name="Gharbi K."/>
            <person name="Hall N."/>
            <person name="Watson M."/>
            <person name="Adriaenssens E.M."/>
            <person name="Foster-Nyarko E."/>
            <person name="Jarju S."/>
            <person name="Secka A."/>
            <person name="Antonio M."/>
            <person name="Oren A."/>
            <person name="Chaudhuri R."/>
            <person name="La Ragione R.M."/>
            <person name="Hildebrand F."/>
            <person name="Pallen M.J."/>
        </authorList>
    </citation>
    <scope>NUCLEOTIDE SEQUENCE [LARGE SCALE GENOMIC DNA]</scope>
    <source>
        <strain evidence="4 5">Sa4CUA1</strain>
    </source>
</reference>
<dbReference type="Gene3D" id="1.10.10.10">
    <property type="entry name" value="Winged helix-like DNA-binding domain superfamily/Winged helix DNA-binding domain"/>
    <property type="match status" value="1"/>
</dbReference>
<proteinExistence type="predicted"/>
<dbReference type="SUPFAM" id="SSF46767">
    <property type="entry name" value="Methylated DNA-protein cysteine methyltransferase, C-terminal domain"/>
    <property type="match status" value="1"/>
</dbReference>
<sequence length="182" mass="19478">MDPSCWAGGGRARGIRSEASPREYVPLHQTDRGQPLASRRSGDERRYARPVNQAREQERVAGRPAGAEVARQEYADAVLALVASIPPGRAMTYGLVAEIVAETLGRGGPRQVGQVLARADGDGPGGPGLPWWRVVNAAGSPPAHHLGTALANLRAEGCPLRPGGERVDLRRAVWFPEQDPDR</sequence>
<evidence type="ECO:0000256" key="2">
    <source>
        <dbReference type="SAM" id="MobiDB-lite"/>
    </source>
</evidence>